<comment type="caution">
    <text evidence="3">The sequence shown here is derived from an EMBL/GenBank/DDBJ whole genome shotgun (WGS) entry which is preliminary data.</text>
</comment>
<dbReference type="InterPro" id="IPR000210">
    <property type="entry name" value="BTB/POZ_dom"/>
</dbReference>
<evidence type="ECO:0000256" key="1">
    <source>
        <dbReference type="SAM" id="MobiDB-lite"/>
    </source>
</evidence>
<name>A0AAD6U4Q8_9AGAR</name>
<proteinExistence type="predicted"/>
<feature type="region of interest" description="Disordered" evidence="1">
    <location>
        <begin position="1"/>
        <end position="22"/>
    </location>
</feature>
<dbReference type="InterPro" id="IPR011333">
    <property type="entry name" value="SKP1/BTB/POZ_sf"/>
</dbReference>
<sequence length="201" mass="21838">MSDDSTAIKNAPAPFSGVPDQEGNIPNSDLIIRASDGVDLHVHRDILMFISVFFKNILDGSGSLDAERDGKPVVCLSEDSTVMHRLLCIAYPGRSLDSVTAQILDGICGVHEAAQKYLFTGAMKLLEKMLEHPALLNVHPHRVFAIARIRDLPDLARKAALVTLSRGVCPPALDFPELELLPAATFQALHNFHYACGESAK</sequence>
<dbReference type="Pfam" id="PF00651">
    <property type="entry name" value="BTB"/>
    <property type="match status" value="1"/>
</dbReference>
<accession>A0AAD6U4Q8</accession>
<evidence type="ECO:0000259" key="2">
    <source>
        <dbReference type="PROSITE" id="PS50097"/>
    </source>
</evidence>
<dbReference type="AlphaFoldDB" id="A0AAD6U4Q8"/>
<evidence type="ECO:0000313" key="4">
    <source>
        <dbReference type="Proteomes" id="UP001222325"/>
    </source>
</evidence>
<gene>
    <name evidence="3" type="ORF">B0H15DRAFT_906719</name>
</gene>
<evidence type="ECO:0000313" key="3">
    <source>
        <dbReference type="EMBL" id="KAJ7090747.1"/>
    </source>
</evidence>
<dbReference type="Gene3D" id="3.30.710.10">
    <property type="entry name" value="Potassium Channel Kv1.1, Chain A"/>
    <property type="match status" value="1"/>
</dbReference>
<feature type="domain" description="BTB" evidence="2">
    <location>
        <begin position="28"/>
        <end position="94"/>
    </location>
</feature>
<dbReference type="SUPFAM" id="SSF54695">
    <property type="entry name" value="POZ domain"/>
    <property type="match status" value="1"/>
</dbReference>
<reference evidence="3" key="1">
    <citation type="submission" date="2023-03" db="EMBL/GenBank/DDBJ databases">
        <title>Massive genome expansion in bonnet fungi (Mycena s.s.) driven by repeated elements and novel gene families across ecological guilds.</title>
        <authorList>
            <consortium name="Lawrence Berkeley National Laboratory"/>
            <person name="Harder C.B."/>
            <person name="Miyauchi S."/>
            <person name="Viragh M."/>
            <person name="Kuo A."/>
            <person name="Thoen E."/>
            <person name="Andreopoulos B."/>
            <person name="Lu D."/>
            <person name="Skrede I."/>
            <person name="Drula E."/>
            <person name="Henrissat B."/>
            <person name="Morin E."/>
            <person name="Kohler A."/>
            <person name="Barry K."/>
            <person name="LaButti K."/>
            <person name="Morin E."/>
            <person name="Salamov A."/>
            <person name="Lipzen A."/>
            <person name="Mereny Z."/>
            <person name="Hegedus B."/>
            <person name="Baldrian P."/>
            <person name="Stursova M."/>
            <person name="Weitz H."/>
            <person name="Taylor A."/>
            <person name="Grigoriev I.V."/>
            <person name="Nagy L.G."/>
            <person name="Martin F."/>
            <person name="Kauserud H."/>
        </authorList>
    </citation>
    <scope>NUCLEOTIDE SEQUENCE</scope>
    <source>
        <strain evidence="3">CBHHK173m</strain>
    </source>
</reference>
<protein>
    <recommendedName>
        <fullName evidence="2">BTB domain-containing protein</fullName>
    </recommendedName>
</protein>
<keyword evidence="4" id="KW-1185">Reference proteome</keyword>
<feature type="non-terminal residue" evidence="3">
    <location>
        <position position="201"/>
    </location>
</feature>
<dbReference type="Proteomes" id="UP001222325">
    <property type="component" value="Unassembled WGS sequence"/>
</dbReference>
<organism evidence="3 4">
    <name type="scientific">Mycena belliarum</name>
    <dbReference type="NCBI Taxonomy" id="1033014"/>
    <lineage>
        <taxon>Eukaryota</taxon>
        <taxon>Fungi</taxon>
        <taxon>Dikarya</taxon>
        <taxon>Basidiomycota</taxon>
        <taxon>Agaricomycotina</taxon>
        <taxon>Agaricomycetes</taxon>
        <taxon>Agaricomycetidae</taxon>
        <taxon>Agaricales</taxon>
        <taxon>Marasmiineae</taxon>
        <taxon>Mycenaceae</taxon>
        <taxon>Mycena</taxon>
    </lineage>
</organism>
<dbReference type="PROSITE" id="PS50097">
    <property type="entry name" value="BTB"/>
    <property type="match status" value="1"/>
</dbReference>
<dbReference type="EMBL" id="JARJCN010000021">
    <property type="protein sequence ID" value="KAJ7090747.1"/>
    <property type="molecule type" value="Genomic_DNA"/>
</dbReference>
<dbReference type="SMART" id="SM00225">
    <property type="entry name" value="BTB"/>
    <property type="match status" value="1"/>
</dbReference>